<reference evidence="3" key="1">
    <citation type="submission" date="2020-11" db="EMBL/GenBank/DDBJ databases">
        <title>Bacterial whole genome sequence for Panacibacter sp. DH6.</title>
        <authorList>
            <person name="Le V."/>
            <person name="Ko S."/>
            <person name="Ahn C.-Y."/>
            <person name="Oh H.-M."/>
        </authorList>
    </citation>
    <scope>NUCLEOTIDE SEQUENCE</scope>
    <source>
        <strain evidence="3">DH6</strain>
    </source>
</reference>
<dbReference type="SFLD" id="SFLDG01141">
    <property type="entry name" value="C2.B.1:_Sucrose_Phosphatase_Li"/>
    <property type="match status" value="1"/>
</dbReference>
<evidence type="ECO:0000313" key="3">
    <source>
        <dbReference type="EMBL" id="MBG9376368.1"/>
    </source>
</evidence>
<dbReference type="InterPro" id="IPR023214">
    <property type="entry name" value="HAD_sf"/>
</dbReference>
<proteinExistence type="predicted"/>
<sequence>MLLATDLDGTFLGGTADQKEQLYSLIDQHNVTLVFVTGRGVANIYPLFTDNAVPRPAYIIADVGATVVYGNSFEPVEEVQSVIKSNWPGSSEVLHHFKDIEWLQYQPVPQQRRCSFFLKDQAKLPLVKQMAEEIHCDVIYSAGKFLDVLPKGVNKGSTLTSLLNHLQVDRKAVLVAGDTLNDLAMYHCGLNSVAVGDSEHGLIKATTGMQHVYHAEAAGAGGILEAISHFRMLPAISEPSVNFS</sequence>
<dbReference type="PANTHER" id="PTHR46521:SF4">
    <property type="entry name" value="SUCROSE-PHOSPHATASE 2-RELATED"/>
    <property type="match status" value="1"/>
</dbReference>
<evidence type="ECO:0000259" key="2">
    <source>
        <dbReference type="Pfam" id="PF05116"/>
    </source>
</evidence>
<feature type="domain" description="Sucrose phosphatase-like" evidence="2">
    <location>
        <begin position="2"/>
        <end position="231"/>
    </location>
</feature>
<dbReference type="Gene3D" id="3.90.1070.10">
    <property type="match status" value="1"/>
</dbReference>
<dbReference type="InterPro" id="IPR051518">
    <property type="entry name" value="Sucrose_Phosphatase"/>
</dbReference>
<keyword evidence="1 3" id="KW-0378">Hydrolase</keyword>
<dbReference type="InterPro" id="IPR036412">
    <property type="entry name" value="HAD-like_sf"/>
</dbReference>
<dbReference type="PANTHER" id="PTHR46521">
    <property type="entry name" value="SUCROSE-PHOSPHATASE 2-RELATED"/>
    <property type="match status" value="1"/>
</dbReference>
<evidence type="ECO:0000256" key="1">
    <source>
        <dbReference type="ARBA" id="ARBA00022801"/>
    </source>
</evidence>
<evidence type="ECO:0000313" key="4">
    <source>
        <dbReference type="Proteomes" id="UP000628448"/>
    </source>
</evidence>
<dbReference type="RefSeq" id="WP_196990381.1">
    <property type="nucleotide sequence ID" value="NZ_JADWYR010000001.1"/>
</dbReference>
<protein>
    <submittedName>
        <fullName evidence="3">HAD-IIB family hydrolase</fullName>
    </submittedName>
</protein>
<name>A0A931E3G4_9BACT</name>
<organism evidence="3 4">
    <name type="scientific">Panacibacter microcysteis</name>
    <dbReference type="NCBI Taxonomy" id="2793269"/>
    <lineage>
        <taxon>Bacteria</taxon>
        <taxon>Pseudomonadati</taxon>
        <taxon>Bacteroidota</taxon>
        <taxon>Chitinophagia</taxon>
        <taxon>Chitinophagales</taxon>
        <taxon>Chitinophagaceae</taxon>
        <taxon>Panacibacter</taxon>
    </lineage>
</organism>
<dbReference type="Pfam" id="PF05116">
    <property type="entry name" value="S6PP"/>
    <property type="match status" value="1"/>
</dbReference>
<dbReference type="InterPro" id="IPR006380">
    <property type="entry name" value="SPP-like_dom"/>
</dbReference>
<dbReference type="GO" id="GO:0016791">
    <property type="term" value="F:phosphatase activity"/>
    <property type="evidence" value="ECO:0007669"/>
    <property type="project" value="UniProtKB-ARBA"/>
</dbReference>
<dbReference type="EMBL" id="JADWYR010000001">
    <property type="protein sequence ID" value="MBG9376368.1"/>
    <property type="molecule type" value="Genomic_DNA"/>
</dbReference>
<keyword evidence="4" id="KW-1185">Reference proteome</keyword>
<dbReference type="InterPro" id="IPR006379">
    <property type="entry name" value="HAD-SF_hydro_IIB"/>
</dbReference>
<dbReference type="Proteomes" id="UP000628448">
    <property type="component" value="Unassembled WGS sequence"/>
</dbReference>
<dbReference type="SFLD" id="SFLDG01140">
    <property type="entry name" value="C2.B:_Phosphomannomutase_and_P"/>
    <property type="match status" value="1"/>
</dbReference>
<dbReference type="SUPFAM" id="SSF56784">
    <property type="entry name" value="HAD-like"/>
    <property type="match status" value="1"/>
</dbReference>
<dbReference type="NCBIfam" id="TIGR01484">
    <property type="entry name" value="HAD-SF-IIB"/>
    <property type="match status" value="1"/>
</dbReference>
<dbReference type="SFLD" id="SFLDS00003">
    <property type="entry name" value="Haloacid_Dehalogenase"/>
    <property type="match status" value="1"/>
</dbReference>
<gene>
    <name evidence="3" type="ORF">I5907_09000</name>
</gene>
<dbReference type="Gene3D" id="3.40.50.1000">
    <property type="entry name" value="HAD superfamily/HAD-like"/>
    <property type="match status" value="1"/>
</dbReference>
<accession>A0A931E3G4</accession>
<comment type="caution">
    <text evidence="3">The sequence shown here is derived from an EMBL/GenBank/DDBJ whole genome shotgun (WGS) entry which is preliminary data.</text>
</comment>
<dbReference type="AlphaFoldDB" id="A0A931E3G4"/>